<name>A0A9P1MTI7_9PELO</name>
<dbReference type="EMBL" id="CANHGI010000001">
    <property type="protein sequence ID" value="CAI5438335.1"/>
    <property type="molecule type" value="Genomic_DNA"/>
</dbReference>
<dbReference type="Proteomes" id="UP001152747">
    <property type="component" value="Unassembled WGS sequence"/>
</dbReference>
<evidence type="ECO:0000313" key="2">
    <source>
        <dbReference type="EMBL" id="CAI5438335.1"/>
    </source>
</evidence>
<keyword evidence="3" id="KW-1185">Reference proteome</keyword>
<reference evidence="2" key="1">
    <citation type="submission" date="2022-11" db="EMBL/GenBank/DDBJ databases">
        <authorList>
            <person name="Kikuchi T."/>
        </authorList>
    </citation>
    <scope>NUCLEOTIDE SEQUENCE</scope>
    <source>
        <strain evidence="2">PS1010</strain>
    </source>
</reference>
<sequence length="150" mass="16878">MAEIFCSGRTNRKLGHYHSTLHTKYYYFNYHYLNERCKVKITVVLLPVDQHLHQHETNNNNNNNNNRGRLGEVASSKTIERLIRSQFCNSPSARSIPLPPSQWINKMTSKSPSSSSQNSPNSSGTTSPFNENIMGVRVCPLQLIAAVASS</sequence>
<feature type="compositionally biased region" description="Low complexity" evidence="1">
    <location>
        <begin position="108"/>
        <end position="130"/>
    </location>
</feature>
<comment type="caution">
    <text evidence="2">The sequence shown here is derived from an EMBL/GenBank/DDBJ whole genome shotgun (WGS) entry which is preliminary data.</text>
</comment>
<organism evidence="2 3">
    <name type="scientific">Caenorhabditis angaria</name>
    <dbReference type="NCBI Taxonomy" id="860376"/>
    <lineage>
        <taxon>Eukaryota</taxon>
        <taxon>Metazoa</taxon>
        <taxon>Ecdysozoa</taxon>
        <taxon>Nematoda</taxon>
        <taxon>Chromadorea</taxon>
        <taxon>Rhabditida</taxon>
        <taxon>Rhabditina</taxon>
        <taxon>Rhabditomorpha</taxon>
        <taxon>Rhabditoidea</taxon>
        <taxon>Rhabditidae</taxon>
        <taxon>Peloderinae</taxon>
        <taxon>Caenorhabditis</taxon>
    </lineage>
</organism>
<protein>
    <submittedName>
        <fullName evidence="2">Uncharacterized protein</fullName>
    </submittedName>
</protein>
<gene>
    <name evidence="2" type="ORF">CAMP_LOCUS972</name>
</gene>
<feature type="region of interest" description="Disordered" evidence="1">
    <location>
        <begin position="90"/>
        <end position="131"/>
    </location>
</feature>
<evidence type="ECO:0000313" key="3">
    <source>
        <dbReference type="Proteomes" id="UP001152747"/>
    </source>
</evidence>
<evidence type="ECO:0000256" key="1">
    <source>
        <dbReference type="SAM" id="MobiDB-lite"/>
    </source>
</evidence>
<dbReference type="OrthoDB" id="5876512at2759"/>
<dbReference type="AlphaFoldDB" id="A0A9P1MTI7"/>
<accession>A0A9P1MTI7</accession>
<proteinExistence type="predicted"/>